<feature type="domain" description="HTH tetR-type" evidence="3">
    <location>
        <begin position="26"/>
        <end position="86"/>
    </location>
</feature>
<dbReference type="SUPFAM" id="SSF46689">
    <property type="entry name" value="Homeodomain-like"/>
    <property type="match status" value="1"/>
</dbReference>
<evidence type="ECO:0000259" key="3">
    <source>
        <dbReference type="PROSITE" id="PS50977"/>
    </source>
</evidence>
<evidence type="ECO:0000256" key="2">
    <source>
        <dbReference type="PROSITE-ProRule" id="PRU00335"/>
    </source>
</evidence>
<dbReference type="KEGG" id="ntr:B0W44_04015"/>
<organism evidence="4 5">
    <name type="scientific">Novibacillus thermophilus</name>
    <dbReference type="NCBI Taxonomy" id="1471761"/>
    <lineage>
        <taxon>Bacteria</taxon>
        <taxon>Bacillati</taxon>
        <taxon>Bacillota</taxon>
        <taxon>Bacilli</taxon>
        <taxon>Bacillales</taxon>
        <taxon>Thermoactinomycetaceae</taxon>
        <taxon>Novibacillus</taxon>
    </lineage>
</organism>
<sequence length="228" mass="26302">MDQRDQKKQRIDQLFDDILKPHNQMTEKQRRILEVSLEMFAEKGYNGVSTNEIAQRANVAEATIFKHFKTKKGLFLNIVVPALAKAATPAIKQTLKEIVNSEKPLNELLKALIHDRVQLFDDNWPLVKVIVRESQYHPEIWQAINYYVANKVYKIIEEVVKSKQETGQLRRDIPAYVIVRTVISNVLGYVMLKHFIPDVMQREHEETEIGMVVDVLLNGITSNANGRP</sequence>
<dbReference type="Pfam" id="PF00440">
    <property type="entry name" value="TetR_N"/>
    <property type="match status" value="1"/>
</dbReference>
<dbReference type="Gene3D" id="1.10.10.60">
    <property type="entry name" value="Homeodomain-like"/>
    <property type="match status" value="1"/>
</dbReference>
<dbReference type="PRINTS" id="PR00455">
    <property type="entry name" value="HTHTETR"/>
</dbReference>
<keyword evidence="1 2" id="KW-0238">DNA-binding</keyword>
<dbReference type="SUPFAM" id="SSF48498">
    <property type="entry name" value="Tetracyclin repressor-like, C-terminal domain"/>
    <property type="match status" value="1"/>
</dbReference>
<dbReference type="PANTHER" id="PTHR30055">
    <property type="entry name" value="HTH-TYPE TRANSCRIPTIONAL REGULATOR RUTR"/>
    <property type="match status" value="1"/>
</dbReference>
<dbReference type="PROSITE" id="PS01081">
    <property type="entry name" value="HTH_TETR_1"/>
    <property type="match status" value="1"/>
</dbReference>
<dbReference type="InterPro" id="IPR009057">
    <property type="entry name" value="Homeodomain-like_sf"/>
</dbReference>
<dbReference type="OrthoDB" id="277085at2"/>
<dbReference type="GO" id="GO:0006355">
    <property type="term" value="P:regulation of DNA-templated transcription"/>
    <property type="evidence" value="ECO:0007669"/>
    <property type="project" value="UniProtKB-ARBA"/>
</dbReference>
<protein>
    <recommendedName>
        <fullName evidence="3">HTH tetR-type domain-containing protein</fullName>
    </recommendedName>
</protein>
<dbReference type="Proteomes" id="UP000188603">
    <property type="component" value="Chromosome"/>
</dbReference>
<gene>
    <name evidence="4" type="ORF">B0W44_04015</name>
</gene>
<dbReference type="Gene3D" id="1.10.357.10">
    <property type="entry name" value="Tetracycline Repressor, domain 2"/>
    <property type="match status" value="1"/>
</dbReference>
<dbReference type="STRING" id="1471761.B0W44_04015"/>
<dbReference type="EMBL" id="CP019699">
    <property type="protein sequence ID" value="AQS55063.1"/>
    <property type="molecule type" value="Genomic_DNA"/>
</dbReference>
<feature type="DNA-binding region" description="H-T-H motif" evidence="2">
    <location>
        <begin position="49"/>
        <end position="68"/>
    </location>
</feature>
<dbReference type="InterPro" id="IPR036271">
    <property type="entry name" value="Tet_transcr_reg_TetR-rel_C_sf"/>
</dbReference>
<dbReference type="GO" id="GO:0003677">
    <property type="term" value="F:DNA binding"/>
    <property type="evidence" value="ECO:0007669"/>
    <property type="project" value="UniProtKB-UniRule"/>
</dbReference>
<dbReference type="PROSITE" id="PS50977">
    <property type="entry name" value="HTH_TETR_2"/>
    <property type="match status" value="1"/>
</dbReference>
<evidence type="ECO:0000256" key="1">
    <source>
        <dbReference type="ARBA" id="ARBA00023125"/>
    </source>
</evidence>
<dbReference type="AlphaFoldDB" id="A0A1U9K4W2"/>
<dbReference type="InterPro" id="IPR050109">
    <property type="entry name" value="HTH-type_TetR-like_transc_reg"/>
</dbReference>
<dbReference type="InterPro" id="IPR023772">
    <property type="entry name" value="DNA-bd_HTH_TetR-type_CS"/>
</dbReference>
<dbReference type="PANTHER" id="PTHR30055:SF222">
    <property type="entry name" value="REGULATORY PROTEIN"/>
    <property type="match status" value="1"/>
</dbReference>
<dbReference type="RefSeq" id="WP_077718882.1">
    <property type="nucleotide sequence ID" value="NZ_CP019699.1"/>
</dbReference>
<evidence type="ECO:0000313" key="5">
    <source>
        <dbReference type="Proteomes" id="UP000188603"/>
    </source>
</evidence>
<dbReference type="InterPro" id="IPR001647">
    <property type="entry name" value="HTH_TetR"/>
</dbReference>
<reference evidence="4 5" key="1">
    <citation type="journal article" date="2015" name="Int. J. Syst. Evol. Microbiol.">
        <title>Novibacillus thermophilus gen. nov., sp. nov., a Gram-staining-negative and moderately thermophilic member of the family Thermoactinomycetaceae.</title>
        <authorList>
            <person name="Yang G."/>
            <person name="Chen J."/>
            <person name="Zhou S."/>
        </authorList>
    </citation>
    <scope>NUCLEOTIDE SEQUENCE [LARGE SCALE GENOMIC DNA]</scope>
    <source>
        <strain evidence="4 5">SG-1</strain>
    </source>
</reference>
<evidence type="ECO:0000313" key="4">
    <source>
        <dbReference type="EMBL" id="AQS55063.1"/>
    </source>
</evidence>
<proteinExistence type="predicted"/>
<accession>A0A1U9K4W2</accession>
<keyword evidence="5" id="KW-1185">Reference proteome</keyword>
<name>A0A1U9K4W2_9BACL</name>